<keyword evidence="8" id="KW-1185">Reference proteome</keyword>
<dbReference type="Gene3D" id="3.90.780.10">
    <property type="entry name" value="5'-Nucleotidase, C-terminal domain"/>
    <property type="match status" value="1"/>
</dbReference>
<dbReference type="Pfam" id="PF00149">
    <property type="entry name" value="Metallophos"/>
    <property type="match status" value="1"/>
</dbReference>
<dbReference type="InterPro" id="IPR006146">
    <property type="entry name" value="5'-Nucleotdase_CS"/>
</dbReference>
<dbReference type="AlphaFoldDB" id="A0A0E3UUF5"/>
<dbReference type="EMBL" id="CP011280">
    <property type="protein sequence ID" value="AKC96174.1"/>
    <property type="molecule type" value="Genomic_DNA"/>
</dbReference>
<dbReference type="KEGG" id="sns:VC03_06110"/>
<dbReference type="GO" id="GO:0008768">
    <property type="term" value="F:UDP-sugar diphosphatase activity"/>
    <property type="evidence" value="ECO:0007669"/>
    <property type="project" value="TreeGrafter"/>
</dbReference>
<keyword evidence="2" id="KW-0732">Signal</keyword>
<organism evidence="7 8">
    <name type="scientific">Sneathia vaginalis</name>
    <dbReference type="NCBI Taxonomy" id="187101"/>
    <lineage>
        <taxon>Bacteria</taxon>
        <taxon>Fusobacteriati</taxon>
        <taxon>Fusobacteriota</taxon>
        <taxon>Fusobacteriia</taxon>
        <taxon>Fusobacteriales</taxon>
        <taxon>Leptotrichiaceae</taxon>
        <taxon>Sneathia</taxon>
    </lineage>
</organism>
<evidence type="ECO:0000256" key="2">
    <source>
        <dbReference type="ARBA" id="ARBA00022729"/>
    </source>
</evidence>
<evidence type="ECO:0000313" key="8">
    <source>
        <dbReference type="Proteomes" id="UP000033103"/>
    </source>
</evidence>
<dbReference type="Proteomes" id="UP000033103">
    <property type="component" value="Chromosome"/>
</dbReference>
<dbReference type="SUPFAM" id="SSF56300">
    <property type="entry name" value="Metallo-dependent phosphatases"/>
    <property type="match status" value="1"/>
</dbReference>
<dbReference type="GO" id="GO:0046872">
    <property type="term" value="F:metal ion binding"/>
    <property type="evidence" value="ECO:0007669"/>
    <property type="project" value="UniProtKB-KW"/>
</dbReference>
<dbReference type="InterPro" id="IPR036907">
    <property type="entry name" value="5'-Nucleotdase_C_sf"/>
</dbReference>
<dbReference type="Pfam" id="PF02872">
    <property type="entry name" value="5_nucleotid_C"/>
    <property type="match status" value="1"/>
</dbReference>
<dbReference type="HOGENOM" id="CLU_005854_7_1_0"/>
<keyword evidence="4" id="KW-0378">Hydrolase</keyword>
<feature type="domain" description="Calcineurin-like phosphoesterase" evidence="5">
    <location>
        <begin position="27"/>
        <end position="243"/>
    </location>
</feature>
<dbReference type="STRING" id="187101.VC03_06110"/>
<evidence type="ECO:0000313" key="7">
    <source>
        <dbReference type="EMBL" id="AKC96174.1"/>
    </source>
</evidence>
<dbReference type="GO" id="GO:0008253">
    <property type="term" value="F:5'-nucleotidase activity"/>
    <property type="evidence" value="ECO:0007669"/>
    <property type="project" value="InterPro"/>
</dbReference>
<dbReference type="Gene3D" id="3.60.21.10">
    <property type="match status" value="1"/>
</dbReference>
<dbReference type="PANTHER" id="PTHR11575:SF46">
    <property type="entry name" value="PROTEIN USHA"/>
    <property type="match status" value="1"/>
</dbReference>
<dbReference type="PATRIC" id="fig|1069640.6.peg.1213"/>
<reference evidence="7 8" key="1">
    <citation type="journal article" date="2012" name="BMC Genomics">
        <title>Genomic sequence analysis and characterization of Sneathia amnii sp. nov.</title>
        <authorList>
            <consortium name="Vaginal Microbiome Consortium (additional members)"/>
            <person name="Harwich M.D.Jr."/>
            <person name="Serrano M.G."/>
            <person name="Fettweis J.M."/>
            <person name="Alves J.M."/>
            <person name="Reimers M.A."/>
            <person name="Buck G.A."/>
            <person name="Jefferson K.K."/>
        </authorList>
    </citation>
    <scope>NUCLEOTIDE SEQUENCE [LARGE SCALE GENOMIC DNA]</scope>
    <source>
        <strain evidence="7 8">SN35</strain>
    </source>
</reference>
<dbReference type="SUPFAM" id="SSF55816">
    <property type="entry name" value="5'-nucleotidase (syn. UDP-sugar hydrolase), C-terminal domain"/>
    <property type="match status" value="1"/>
</dbReference>
<evidence type="ECO:0000256" key="1">
    <source>
        <dbReference type="ARBA" id="ARBA00022723"/>
    </source>
</evidence>
<gene>
    <name evidence="7" type="ORF">VC03_06110</name>
</gene>
<dbReference type="InterPro" id="IPR004843">
    <property type="entry name" value="Calcineurin-like_PHP"/>
</dbReference>
<feature type="domain" description="5'-Nucleotidase C-terminal" evidence="6">
    <location>
        <begin position="396"/>
        <end position="547"/>
    </location>
</feature>
<dbReference type="PROSITE" id="PS00786">
    <property type="entry name" value="5_NUCLEOTIDASE_2"/>
    <property type="match status" value="1"/>
</dbReference>
<dbReference type="InterPro" id="IPR008334">
    <property type="entry name" value="5'-Nucleotdase_C"/>
</dbReference>
<keyword evidence="1" id="KW-0479">Metal-binding</keyword>
<dbReference type="CDD" id="cd07409">
    <property type="entry name" value="MPP_CD73_N"/>
    <property type="match status" value="1"/>
</dbReference>
<evidence type="ECO:0000259" key="5">
    <source>
        <dbReference type="Pfam" id="PF00149"/>
    </source>
</evidence>
<sequence>MPLLALTTSYSIANTKSTNKHYPLNLSIVHINDHHSHLEPNDLKFVINGKPTAVKIGGYPEVVNEINKMRKNSSRKPLVLHAGDAITGTLYFTLFRGSADAEMMNLTKFDYFTLGNHEFDAGNEGLKKFLDYLKIPVISSNVIPDKKSILKGYWKPYAIKNIRDEKVGIIGLDVVKKTKESSSPGPDIKFTDEIETAQKYANILKRKGVNKIILLSHAGAPKNFEIAQKVTGIDIIVTGDTHWLFGNDDMRKFGLPVMSEYPTKFTSPNGEPVYVVEGWEYSKLIGKLDVKFTKDGIVKQIKGSPVIPYHLDSTFERKDKNGKKYIPTGEEREEILRELAKSKYFTIAKADKKAAVVLSKYMKEKKLLGDKTIGNITGNIMPGGSDNRIPNTANPKGSVAARFVAETMLTQMRSFGKQSHIDMTIQNAGGVRSNIEPKNWTYNDAYNLLPFSNTLYLLKMSGAEVKQVIEDALEFALCGGSTGAFPYSAGMRYEANQYKDKDGKRIVKMEVKNEQTGEWEPINEEKMYTVGTNAYIAKGKDGYKTFGKIDKERGGEDTFLPDAESFIKFLQLNKSFKTYEDSNVIFHFDKNNEVKKQ</sequence>
<dbReference type="GO" id="GO:0009166">
    <property type="term" value="P:nucleotide catabolic process"/>
    <property type="evidence" value="ECO:0007669"/>
    <property type="project" value="InterPro"/>
</dbReference>
<keyword evidence="3 4" id="KW-0547">Nucleotide-binding</keyword>
<dbReference type="PRINTS" id="PR01607">
    <property type="entry name" value="APYRASEFAMLY"/>
</dbReference>
<name>A0A0E3UUF5_9FUSO</name>
<protein>
    <submittedName>
        <fullName evidence="7">Metallophosphatase</fullName>
    </submittedName>
</protein>
<dbReference type="PANTHER" id="PTHR11575">
    <property type="entry name" value="5'-NUCLEOTIDASE-RELATED"/>
    <property type="match status" value="1"/>
</dbReference>
<accession>A0A0E3UUF5</accession>
<proteinExistence type="inferred from homology"/>
<dbReference type="InterPro" id="IPR006179">
    <property type="entry name" value="5_nucleotidase/apyrase"/>
</dbReference>
<evidence type="ECO:0000259" key="6">
    <source>
        <dbReference type="Pfam" id="PF02872"/>
    </source>
</evidence>
<evidence type="ECO:0000256" key="3">
    <source>
        <dbReference type="ARBA" id="ARBA00022741"/>
    </source>
</evidence>
<evidence type="ECO:0000256" key="4">
    <source>
        <dbReference type="RuleBase" id="RU362119"/>
    </source>
</evidence>
<dbReference type="InterPro" id="IPR006420">
    <property type="entry name" value="NadN"/>
</dbReference>
<dbReference type="GO" id="GO:0000166">
    <property type="term" value="F:nucleotide binding"/>
    <property type="evidence" value="ECO:0007669"/>
    <property type="project" value="UniProtKB-KW"/>
</dbReference>
<comment type="similarity">
    <text evidence="4">Belongs to the 5'-nucleotidase family.</text>
</comment>
<dbReference type="InterPro" id="IPR029052">
    <property type="entry name" value="Metallo-depent_PP-like"/>
</dbReference>
<dbReference type="NCBIfam" id="TIGR01530">
    <property type="entry name" value="nadN"/>
    <property type="match status" value="1"/>
</dbReference>
<dbReference type="PROSITE" id="PS00785">
    <property type="entry name" value="5_NUCLEOTIDASE_1"/>
    <property type="match status" value="1"/>
</dbReference>
<dbReference type="GO" id="GO:0030288">
    <property type="term" value="C:outer membrane-bounded periplasmic space"/>
    <property type="evidence" value="ECO:0007669"/>
    <property type="project" value="TreeGrafter"/>
</dbReference>